<dbReference type="GO" id="GO:0016772">
    <property type="term" value="F:transferase activity, transferring phosphorus-containing groups"/>
    <property type="evidence" value="ECO:0007669"/>
    <property type="project" value="InterPro"/>
</dbReference>
<name>A0A1F7YZ86_9BACT</name>
<dbReference type="Gene3D" id="3.50.30.10">
    <property type="entry name" value="Phosphohistidine domain"/>
    <property type="match status" value="1"/>
</dbReference>
<comment type="caution">
    <text evidence="2">The sequence shown here is derived from an EMBL/GenBank/DDBJ whole genome shotgun (WGS) entry which is preliminary data.</text>
</comment>
<dbReference type="SUPFAM" id="SSF52009">
    <property type="entry name" value="Phosphohistidine domain"/>
    <property type="match status" value="1"/>
</dbReference>
<gene>
    <name evidence="2" type="ORF">A3D01_05310</name>
</gene>
<accession>A0A1F7YZ86</accession>
<dbReference type="PANTHER" id="PTHR43615">
    <property type="entry name" value="PHOSPHOENOLPYRUVATE SYNTHASE-RELATED"/>
    <property type="match status" value="1"/>
</dbReference>
<dbReference type="InterPro" id="IPR008279">
    <property type="entry name" value="PEP-util_enz_mobile_dom"/>
</dbReference>
<proteinExistence type="predicted"/>
<dbReference type="AlphaFoldDB" id="A0A1F7YZ86"/>
<sequence>MLNRKIRWQPIVKIKGSLLFQWYWIKGSLEETPRALGLEFTYKNKKIVSGEISIELNETEKIESILRNKLRYNTDYLEKYTSRCYKFSNQLLETSKKLGSGSFTLASNEDLLSLYLDYQKRVLALIPFLDTILVLDGILKKEITQLFVSELGIAKGEDQDILLSKLVIPKKKNFFVKETESLLKMALELQRNKNNDIAGAIQKHLKQYAWMSSISYLGDFQTEGDVRQKVDDLVKEDPGKRLKEREKILKRTRKDFRLAYNKIEKSAKVLRLIDFAREFIYLQTYRLDVFFLAHYKTFPLLSEIARRVNIAVNDLVYLTGDEIQRILKGLEEVDKREIKRRKEDYALILENGKLQLYSGLNVEKTKEKVIKETAVQGTVASRGRATGKAKIIFYVNEVKKVRIGDIIVSPMTRPEFTPAIIKASGIITDFGGMLSHAAIISREFGKPCIVGTKIATKVFKDGDLVELNAYEGIARKLNKNES</sequence>
<evidence type="ECO:0000259" key="1">
    <source>
        <dbReference type="Pfam" id="PF00391"/>
    </source>
</evidence>
<reference evidence="2 3" key="1">
    <citation type="journal article" date="2016" name="Nat. Commun.">
        <title>Thousands of microbial genomes shed light on interconnected biogeochemical processes in an aquifer system.</title>
        <authorList>
            <person name="Anantharaman K."/>
            <person name="Brown C.T."/>
            <person name="Hug L.A."/>
            <person name="Sharon I."/>
            <person name="Castelle C.J."/>
            <person name="Probst A.J."/>
            <person name="Thomas B.C."/>
            <person name="Singh A."/>
            <person name="Wilkins M.J."/>
            <person name="Karaoz U."/>
            <person name="Brodie E.L."/>
            <person name="Williams K.H."/>
            <person name="Hubbard S.S."/>
            <person name="Banfield J.F."/>
        </authorList>
    </citation>
    <scope>NUCLEOTIDE SEQUENCE [LARGE SCALE GENOMIC DNA]</scope>
</reference>
<protein>
    <recommendedName>
        <fullName evidence="1">PEP-utilising enzyme mobile domain-containing protein</fullName>
    </recommendedName>
</protein>
<feature type="domain" description="PEP-utilising enzyme mobile" evidence="1">
    <location>
        <begin position="404"/>
        <end position="472"/>
    </location>
</feature>
<dbReference type="InterPro" id="IPR051549">
    <property type="entry name" value="PEP_Utilizing_Enz"/>
</dbReference>
<dbReference type="Proteomes" id="UP000177169">
    <property type="component" value="Unassembled WGS sequence"/>
</dbReference>
<dbReference type="EMBL" id="MGGR01000029">
    <property type="protein sequence ID" value="OGM32642.1"/>
    <property type="molecule type" value="Genomic_DNA"/>
</dbReference>
<evidence type="ECO:0000313" key="3">
    <source>
        <dbReference type="Proteomes" id="UP000177169"/>
    </source>
</evidence>
<evidence type="ECO:0000313" key="2">
    <source>
        <dbReference type="EMBL" id="OGM32642.1"/>
    </source>
</evidence>
<dbReference type="InterPro" id="IPR036637">
    <property type="entry name" value="Phosphohistidine_dom_sf"/>
</dbReference>
<dbReference type="PANTHER" id="PTHR43615:SF1">
    <property type="entry name" value="PPDK_N DOMAIN-CONTAINING PROTEIN"/>
    <property type="match status" value="1"/>
</dbReference>
<organism evidence="2 3">
    <name type="scientific">Candidatus Woesebacteria bacterium RIFCSPHIGHO2_02_FULL_39_13</name>
    <dbReference type="NCBI Taxonomy" id="1802505"/>
    <lineage>
        <taxon>Bacteria</taxon>
        <taxon>Candidatus Woeseibacteriota</taxon>
    </lineage>
</organism>
<dbReference type="STRING" id="1802505.A3D01_05310"/>
<dbReference type="Pfam" id="PF00391">
    <property type="entry name" value="PEP-utilizers"/>
    <property type="match status" value="1"/>
</dbReference>